<dbReference type="InterPro" id="IPR052752">
    <property type="entry name" value="NACHT-WD_repeat"/>
</dbReference>
<dbReference type="Gene3D" id="1.25.40.370">
    <property type="match status" value="1"/>
</dbReference>
<dbReference type="Pfam" id="PF00400">
    <property type="entry name" value="WD40"/>
    <property type="match status" value="6"/>
</dbReference>
<dbReference type="PROSITE" id="PS50294">
    <property type="entry name" value="WD_REPEATS_REGION"/>
    <property type="match status" value="4"/>
</dbReference>
<dbReference type="InterPro" id="IPR057588">
    <property type="entry name" value="NWD1/2-like_WH"/>
</dbReference>
<keyword evidence="2" id="KW-0677">Repeat</keyword>
<accession>A0AAD9NT19</accession>
<gene>
    <name evidence="5" type="ORF">NP493_383g04078</name>
</gene>
<evidence type="ECO:0000256" key="1">
    <source>
        <dbReference type="ARBA" id="ARBA00022574"/>
    </source>
</evidence>
<feature type="repeat" description="WD" evidence="3">
    <location>
        <begin position="974"/>
        <end position="1015"/>
    </location>
</feature>
<dbReference type="InterPro" id="IPR036322">
    <property type="entry name" value="WD40_repeat_dom_sf"/>
</dbReference>
<evidence type="ECO:0000256" key="2">
    <source>
        <dbReference type="ARBA" id="ARBA00022737"/>
    </source>
</evidence>
<proteinExistence type="predicted"/>
<dbReference type="PANTHER" id="PTHR19871:SF14">
    <property type="entry name" value="DUF4062 DOMAIN-CONTAINING PROTEIN"/>
    <property type="match status" value="1"/>
</dbReference>
<dbReference type="Pfam" id="PF13191">
    <property type="entry name" value="AAA_16"/>
    <property type="match status" value="1"/>
</dbReference>
<dbReference type="PANTHER" id="PTHR19871">
    <property type="entry name" value="BETA TRANSDUCIN-RELATED PROTEIN"/>
    <property type="match status" value="1"/>
</dbReference>
<feature type="repeat" description="WD" evidence="3">
    <location>
        <begin position="1468"/>
        <end position="1497"/>
    </location>
</feature>
<feature type="repeat" description="WD" evidence="3">
    <location>
        <begin position="1499"/>
        <end position="1540"/>
    </location>
</feature>
<feature type="repeat" description="WD" evidence="3">
    <location>
        <begin position="1039"/>
        <end position="1068"/>
    </location>
</feature>
<comment type="caution">
    <text evidence="5">The sequence shown here is derived from an EMBL/GenBank/DDBJ whole genome shotgun (WGS) entry which is preliminary data.</text>
</comment>
<feature type="repeat" description="WD" evidence="3">
    <location>
        <begin position="1177"/>
        <end position="1218"/>
    </location>
</feature>
<dbReference type="InterPro" id="IPR015943">
    <property type="entry name" value="WD40/YVTN_repeat-like_dom_sf"/>
</dbReference>
<dbReference type="SMART" id="SM00320">
    <property type="entry name" value="WD40"/>
    <property type="match status" value="8"/>
</dbReference>
<dbReference type="InterPro" id="IPR027417">
    <property type="entry name" value="P-loop_NTPase"/>
</dbReference>
<dbReference type="Proteomes" id="UP001209878">
    <property type="component" value="Unassembled WGS sequence"/>
</dbReference>
<dbReference type="PROSITE" id="PS00678">
    <property type="entry name" value="WD_REPEATS_1"/>
    <property type="match status" value="2"/>
</dbReference>
<dbReference type="PRINTS" id="PR00320">
    <property type="entry name" value="GPROTEINBRPT"/>
</dbReference>
<dbReference type="PROSITE" id="PS50082">
    <property type="entry name" value="WD_REPEATS_2"/>
    <property type="match status" value="6"/>
</dbReference>
<feature type="domain" description="NACHT" evidence="4">
    <location>
        <begin position="450"/>
        <end position="583"/>
    </location>
</feature>
<evidence type="ECO:0000313" key="5">
    <source>
        <dbReference type="EMBL" id="KAK2181762.1"/>
    </source>
</evidence>
<keyword evidence="6" id="KW-1185">Reference proteome</keyword>
<organism evidence="5 6">
    <name type="scientific">Ridgeia piscesae</name>
    <name type="common">Tubeworm</name>
    <dbReference type="NCBI Taxonomy" id="27915"/>
    <lineage>
        <taxon>Eukaryota</taxon>
        <taxon>Metazoa</taxon>
        <taxon>Spiralia</taxon>
        <taxon>Lophotrochozoa</taxon>
        <taxon>Annelida</taxon>
        <taxon>Polychaeta</taxon>
        <taxon>Sedentaria</taxon>
        <taxon>Canalipalpata</taxon>
        <taxon>Sabellida</taxon>
        <taxon>Siboglinidae</taxon>
        <taxon>Ridgeia</taxon>
    </lineage>
</organism>
<evidence type="ECO:0000256" key="3">
    <source>
        <dbReference type="PROSITE-ProRule" id="PRU00221"/>
    </source>
</evidence>
<protein>
    <recommendedName>
        <fullName evidence="4">NACHT domain-containing protein</fullName>
    </recommendedName>
</protein>
<dbReference type="Pfam" id="PF13271">
    <property type="entry name" value="DUF4062"/>
    <property type="match status" value="1"/>
</dbReference>
<dbReference type="InterPro" id="IPR019775">
    <property type="entry name" value="WD40_repeat_CS"/>
</dbReference>
<dbReference type="InterPro" id="IPR041664">
    <property type="entry name" value="AAA_16"/>
</dbReference>
<dbReference type="InterPro" id="IPR001680">
    <property type="entry name" value="WD40_rpt"/>
</dbReference>
<evidence type="ECO:0000259" key="4">
    <source>
        <dbReference type="PROSITE" id="PS50837"/>
    </source>
</evidence>
<dbReference type="Pfam" id="PF25469">
    <property type="entry name" value="WHD_NWD1"/>
    <property type="match status" value="1"/>
</dbReference>
<dbReference type="Gene3D" id="2.130.10.10">
    <property type="entry name" value="YVTN repeat-like/Quinoprotein amine dehydrogenase"/>
    <property type="match status" value="3"/>
</dbReference>
<dbReference type="SUPFAM" id="SSF50998">
    <property type="entry name" value="Quinoprotein alcohol dehydrogenase-like"/>
    <property type="match status" value="1"/>
</dbReference>
<dbReference type="EMBL" id="JAODUO010000383">
    <property type="protein sequence ID" value="KAK2181762.1"/>
    <property type="molecule type" value="Genomic_DNA"/>
</dbReference>
<dbReference type="InterPro" id="IPR007111">
    <property type="entry name" value="NACHT_NTPase"/>
</dbReference>
<dbReference type="InterPro" id="IPR025139">
    <property type="entry name" value="DUF4062"/>
</dbReference>
<evidence type="ECO:0000313" key="6">
    <source>
        <dbReference type="Proteomes" id="UP001209878"/>
    </source>
</evidence>
<reference evidence="5" key="1">
    <citation type="journal article" date="2023" name="Mol. Biol. Evol.">
        <title>Third-Generation Sequencing Reveals the Adaptive Role of the Epigenome in Three Deep-Sea Polychaetes.</title>
        <authorList>
            <person name="Perez M."/>
            <person name="Aroh O."/>
            <person name="Sun Y."/>
            <person name="Lan Y."/>
            <person name="Juniper S.K."/>
            <person name="Young C.R."/>
            <person name="Angers B."/>
            <person name="Qian P.Y."/>
        </authorList>
    </citation>
    <scope>NUCLEOTIDE SEQUENCE</scope>
    <source>
        <strain evidence="5">R07B-5</strain>
    </source>
</reference>
<dbReference type="SUPFAM" id="SSF52540">
    <property type="entry name" value="P-loop containing nucleoside triphosphate hydrolases"/>
    <property type="match status" value="1"/>
</dbReference>
<feature type="repeat" description="WD" evidence="3">
    <location>
        <begin position="1219"/>
        <end position="1253"/>
    </location>
</feature>
<dbReference type="CDD" id="cd00200">
    <property type="entry name" value="WD40"/>
    <property type="match status" value="1"/>
</dbReference>
<dbReference type="Gene3D" id="3.40.50.300">
    <property type="entry name" value="P-loop containing nucleotide triphosphate hydrolases"/>
    <property type="match status" value="1"/>
</dbReference>
<name>A0AAD9NT19_RIDPI</name>
<sequence>MYKHYRAEFVAISEFYCARARAKKAFLAGRKSVKHTSGGGGAWIDMLAQVSDMELWGGVRRQERDEWKCFLNEAAEFVRQPRKPLQQDVVLNVIRGDVGGDDVTEMLSLRSKVIVFVSSTFTDTMAERNTLMKDVYPYLRSLCRILGLDFAPVDMRWGVKEEVTDQHGTLDVCLREVVRCTRESAGPAFLCLLGDKYGYRPLPPVIDQSEFEKLLSALGDLNEDTTTLTSYYRLDTNAVPPVYVLKPVEKGQKDWWDTSNSMQAQLRRVAAETLPAEQAKTYFVSVTETEVEHGLLRNENVSRQVVVVERHLEGVETEKHINRKLIDVSGSQEVDTEAQRYLSDLKKVKVIDVVSDEAVIQVDYARDDLDQCSEYVRRMCDRVCERLARSILDTYRASLHVEDDPGLREVLQHRTTLVDKCRGFVGRSDLLDRVAVYVNDYATTTKTARRPLVLHGQSGCGKTALVAMATRASRDAHTDAVVVVRFLGTTSSSGSARAMLRSVCDQISRAYKRDTTNIPTSYKDLVPFFHSCLAYATPAQPLLVFLDSLDQLSNDDFGRNLKWLRPGDQLPANVRLVASTLPGECLRVLEAFMPSDCLVEVHPLSQQDGPAALDSMLAEHARTLTSTQRDIVLEAFRRCPLPLYLRLAVDVARRWASYDVISMTSLPADMRGLVTTLFERLERHYGTVLVRHALGYITAAKNGLSVTELEDILSCDDDVLEEVFTYWLPPLRRIPPLLWIRIRNDLGPYLVERGTDGVSAYGWYHRQFWEAAEQRFLDQSPGGADDVAGYFRQRACAAIADYFDGRWCTRLRNSSDIPTTCGRGWRTVRRPRSRYLLAGDRRSGNRKLNRRKLSEMPQSLIGARDWRRFERVVGSLEFIERKFEADQGYECIGEFIAAARQSGSSVIKAFSKFIGANISHLVREPAGIYQLASQQVKDSTVRKLFDACAKDELPAQIITDLYPVNIEDPCEMTLQGHTTGIRCCRYSPTGNLIASTAEDASLRLWDAYTGAEVVTVSGLPGPTYPALADPYHGERPCCFSGSGRMIATGSEDGWIQVWDVNGAQQTTVSSPVAQKDGTVKFWDVTSDFRLIASVRIGDKATCCDYSPDGAVLAVSVFATKGLTFVAAKSDHGVLTSVGSLSALCCGYSPTGHQVATGGSNSTVTIYDAPSGERAFNLTGHMGWVWCVQFTSDGAHLLSCSSDRSLKMWDVDRRTCLISLGGHLHRVSSVSICPVAGQTFVTSSLDCSLKVWNMAAVASGRVPPRGGLHYTIVEVSPCGNYLATSQGWSCNCRMEHAQTRQAMGMSSGHGGCINQAAFTGQDDTFVTLDHGHSGQYDTEAIYRAQVKVSSLERGIETTLIVRAPGTIGCNPRYIVVGTAYGSVHAFTTQDFTEVCKWMWNDGGSTMTSEDDTSIGHVACSPTGDHVAVLYDHVCKAWVIGSSDGGVGGTFVSEIRHDDDGDAKLKVCLYSPDGRHLVTASYSGLMHVWNVQDTYSLHHVITGNVSMIRDMAFSPTGSYLATVAVEMTLRVWDVGDGYSPKAVYYSPVNKLGFLTENELVVGEATGNRHYLQFSQ</sequence>
<keyword evidence="1 3" id="KW-0853">WD repeat</keyword>
<dbReference type="PROSITE" id="PS50837">
    <property type="entry name" value="NACHT"/>
    <property type="match status" value="1"/>
</dbReference>
<dbReference type="InterPro" id="IPR020472">
    <property type="entry name" value="WD40_PAC1"/>
</dbReference>
<dbReference type="SUPFAM" id="SSF50978">
    <property type="entry name" value="WD40 repeat-like"/>
    <property type="match status" value="1"/>
</dbReference>
<dbReference type="InterPro" id="IPR011047">
    <property type="entry name" value="Quinoprotein_ADH-like_sf"/>
</dbReference>